<dbReference type="Proteomes" id="UP001187531">
    <property type="component" value="Unassembled WGS sequence"/>
</dbReference>
<evidence type="ECO:0000256" key="13">
    <source>
        <dbReference type="ARBA" id="ARBA00024531"/>
    </source>
</evidence>
<proteinExistence type="predicted"/>
<dbReference type="Gene3D" id="3.40.50.1820">
    <property type="entry name" value="alpha/beta hydrolase"/>
    <property type="match status" value="1"/>
</dbReference>
<dbReference type="InterPro" id="IPR002921">
    <property type="entry name" value="Fungal_lipase-type"/>
</dbReference>
<keyword evidence="5 15" id="KW-0812">Transmembrane</keyword>
<evidence type="ECO:0000256" key="10">
    <source>
        <dbReference type="ARBA" id="ARBA00022989"/>
    </source>
</evidence>
<dbReference type="EMBL" id="JAVRJZ010000010">
    <property type="protein sequence ID" value="KAK2717456.1"/>
    <property type="molecule type" value="Genomic_DNA"/>
</dbReference>
<dbReference type="InterPro" id="IPR029058">
    <property type="entry name" value="AB_hydrolase_fold"/>
</dbReference>
<name>A0AA88I005_ARTSF</name>
<keyword evidence="7" id="KW-0378">Hydrolase</keyword>
<dbReference type="PANTHER" id="PTHR45792:SF8">
    <property type="entry name" value="DIACYLGLYCEROL LIPASE-ALPHA"/>
    <property type="match status" value="1"/>
</dbReference>
<evidence type="ECO:0000256" key="3">
    <source>
        <dbReference type="ARBA" id="ARBA00022475"/>
    </source>
</evidence>
<keyword evidence="11" id="KW-0443">Lipid metabolism</keyword>
<evidence type="ECO:0000256" key="11">
    <source>
        <dbReference type="ARBA" id="ARBA00023098"/>
    </source>
</evidence>
<evidence type="ECO:0000256" key="15">
    <source>
        <dbReference type="SAM" id="Phobius"/>
    </source>
</evidence>
<comment type="subcellular location">
    <subcellularLocation>
        <location evidence="2">Cell membrane</location>
        <topology evidence="2">Multi-pass membrane protein</topology>
    </subcellularLocation>
</comment>
<dbReference type="InterPro" id="IPR052214">
    <property type="entry name" value="DAG_Lipase-Related"/>
</dbReference>
<evidence type="ECO:0000256" key="14">
    <source>
        <dbReference type="ARBA" id="ARBA00026104"/>
    </source>
</evidence>
<evidence type="ECO:0000256" key="6">
    <source>
        <dbReference type="ARBA" id="ARBA00022723"/>
    </source>
</evidence>
<feature type="transmembrane region" description="Helical" evidence="15">
    <location>
        <begin position="80"/>
        <end position="100"/>
    </location>
</feature>
<evidence type="ECO:0000256" key="9">
    <source>
        <dbReference type="ARBA" id="ARBA00022963"/>
    </source>
</evidence>
<keyword evidence="18" id="KW-1185">Reference proteome</keyword>
<comment type="caution">
    <text evidence="17">The sequence shown here is derived from an EMBL/GenBank/DDBJ whole genome shotgun (WGS) entry which is preliminary data.</text>
</comment>
<dbReference type="GO" id="GO:0032590">
    <property type="term" value="C:dendrite membrane"/>
    <property type="evidence" value="ECO:0007669"/>
    <property type="project" value="TreeGrafter"/>
</dbReference>
<keyword evidence="8" id="KW-0106">Calcium</keyword>
<dbReference type="GO" id="GO:0019369">
    <property type="term" value="P:arachidonate metabolic process"/>
    <property type="evidence" value="ECO:0007669"/>
    <property type="project" value="TreeGrafter"/>
</dbReference>
<keyword evidence="6" id="KW-0479">Metal-binding</keyword>
<accession>A0AA88I005</accession>
<evidence type="ECO:0000256" key="12">
    <source>
        <dbReference type="ARBA" id="ARBA00023136"/>
    </source>
</evidence>
<keyword evidence="4" id="KW-0597">Phosphoprotein</keyword>
<dbReference type="GO" id="GO:0004465">
    <property type="term" value="F:lipoprotein lipase activity"/>
    <property type="evidence" value="ECO:0007669"/>
    <property type="project" value="TreeGrafter"/>
</dbReference>
<dbReference type="SUPFAM" id="SSF53474">
    <property type="entry name" value="alpha/beta-Hydrolases"/>
    <property type="match status" value="1"/>
</dbReference>
<evidence type="ECO:0000256" key="8">
    <source>
        <dbReference type="ARBA" id="ARBA00022837"/>
    </source>
</evidence>
<dbReference type="CDD" id="cd00519">
    <property type="entry name" value="Lipase_3"/>
    <property type="match status" value="1"/>
</dbReference>
<dbReference type="Pfam" id="PF01764">
    <property type="entry name" value="Lipase_3"/>
    <property type="match status" value="1"/>
</dbReference>
<feature type="domain" description="Fungal lipase-type" evidence="16">
    <location>
        <begin position="424"/>
        <end position="559"/>
    </location>
</feature>
<reference evidence="17" key="1">
    <citation type="submission" date="2023-07" db="EMBL/GenBank/DDBJ databases">
        <title>Chromosome-level genome assembly of Artemia franciscana.</title>
        <authorList>
            <person name="Jo E."/>
        </authorList>
    </citation>
    <scope>NUCLEOTIDE SEQUENCE</scope>
    <source>
        <tissue evidence="17">Whole body</tissue>
    </source>
</reference>
<evidence type="ECO:0000256" key="4">
    <source>
        <dbReference type="ARBA" id="ARBA00022553"/>
    </source>
</evidence>
<dbReference type="AlphaFoldDB" id="A0AA88I005"/>
<dbReference type="GO" id="GO:0046340">
    <property type="term" value="P:diacylglycerol catabolic process"/>
    <property type="evidence" value="ECO:0007669"/>
    <property type="project" value="TreeGrafter"/>
</dbReference>
<evidence type="ECO:0000256" key="5">
    <source>
        <dbReference type="ARBA" id="ARBA00022692"/>
    </source>
</evidence>
<keyword evidence="10 15" id="KW-1133">Transmembrane helix</keyword>
<evidence type="ECO:0000256" key="1">
    <source>
        <dbReference type="ARBA" id="ARBA00001913"/>
    </source>
</evidence>
<feature type="transmembrane region" description="Helical" evidence="15">
    <location>
        <begin position="120"/>
        <end position="143"/>
    </location>
</feature>
<dbReference type="GO" id="GO:0045211">
    <property type="term" value="C:postsynaptic membrane"/>
    <property type="evidence" value="ECO:0007669"/>
    <property type="project" value="TreeGrafter"/>
</dbReference>
<dbReference type="PANTHER" id="PTHR45792">
    <property type="entry name" value="DIACYLGLYCEROL LIPASE HOMOLOG-RELATED"/>
    <property type="match status" value="1"/>
</dbReference>
<evidence type="ECO:0000313" key="18">
    <source>
        <dbReference type="Proteomes" id="UP001187531"/>
    </source>
</evidence>
<keyword evidence="12 15" id="KW-0472">Membrane</keyword>
<evidence type="ECO:0000313" key="17">
    <source>
        <dbReference type="EMBL" id="KAK2717456.1"/>
    </source>
</evidence>
<gene>
    <name evidence="17" type="ORF">QYM36_006286</name>
</gene>
<evidence type="ECO:0000256" key="7">
    <source>
        <dbReference type="ARBA" id="ARBA00022801"/>
    </source>
</evidence>
<dbReference type="GO" id="GO:0005737">
    <property type="term" value="C:cytoplasm"/>
    <property type="evidence" value="ECO:0007669"/>
    <property type="project" value="TreeGrafter"/>
</dbReference>
<keyword evidence="9" id="KW-0442">Lipid degradation</keyword>
<sequence length="714" mass="80663">MPGLVIFGTRWNIGSDDLIVPGLTLFLLNTVSIIVCSATYPWDLEYADIRNVSKNSTPGIRLRNSSDLGQRACIELGMELIIGHIVIFSAACLLELFIALMSLRGTIMESQLRKPAIPLLYIRFSLYLVELLWSVLSGLWLFRYYSLCETKQSEIIVFTMIIHGVEITGLLVSMYALYDPAGRKWLKMKKHQMNLEEMSNSKNITHPKRCRSGSTRNWRQRKVAMAYQKRWRHRCSLLCLCCCISKSERNKDSLTAIAKLLSEFFGDLDVVVTDILAGLILLRRKQKKKRLSIINKHKDATYDFLSGVRVTPDTEFVSLSDARDQAWFKVIIRYMRYASAAYGWPLYMVMHPKCGCCQIVSHSRCCKQGELQPQGDNCCACHLAAAQHVIEMDNDTEILYASFDSDVEKTAFFVALDYLTKSIVITIRGTLSTQDIITDLKAEEDFIPISPLKEDWIGHGGIIQAATYVKKKLEDEDLIAKAQAADPDQGTKDFKLVVVGHSLGAGTAAILSVLLRETYPNLECYSFAPPGGLLSSSLADYTKEFVTSFVLGKDLVPRIGLSQLEMLRKDIMEVLTESKEPKWKILASSLLCCQGAPKTVIEPRDNIKDIEAEEQVKGGPSVTHTLLYPPGKIIHLVRRHITDESQKYETKWRKIRGAPKPVYQAIWADKADFDEVLISPVMVQDHMPQKILYALEMVALLHEKHVDVNSMHQK</sequence>
<feature type="transmembrane region" description="Helical" evidence="15">
    <location>
        <begin position="18"/>
        <end position="40"/>
    </location>
</feature>
<organism evidence="17 18">
    <name type="scientific">Artemia franciscana</name>
    <name type="common">Brine shrimp</name>
    <name type="synonym">Artemia sanfranciscana</name>
    <dbReference type="NCBI Taxonomy" id="6661"/>
    <lineage>
        <taxon>Eukaryota</taxon>
        <taxon>Metazoa</taxon>
        <taxon>Ecdysozoa</taxon>
        <taxon>Arthropoda</taxon>
        <taxon>Crustacea</taxon>
        <taxon>Branchiopoda</taxon>
        <taxon>Anostraca</taxon>
        <taxon>Artemiidae</taxon>
        <taxon>Artemia</taxon>
    </lineage>
</organism>
<comment type="catalytic activity">
    <reaction evidence="13">
        <text>a 1,2-diacyl-sn-glycerol + H2O = a 2-acylglycerol + a fatty acid + H(+)</text>
        <dbReference type="Rhea" id="RHEA:33275"/>
        <dbReference type="ChEBI" id="CHEBI:15377"/>
        <dbReference type="ChEBI" id="CHEBI:15378"/>
        <dbReference type="ChEBI" id="CHEBI:17389"/>
        <dbReference type="ChEBI" id="CHEBI:17815"/>
        <dbReference type="ChEBI" id="CHEBI:28868"/>
        <dbReference type="EC" id="3.1.1.116"/>
    </reaction>
    <physiologicalReaction direction="left-to-right" evidence="13">
        <dbReference type="Rhea" id="RHEA:33276"/>
    </physiologicalReaction>
</comment>
<comment type="cofactor">
    <cofactor evidence="1">
        <name>Ca(2+)</name>
        <dbReference type="ChEBI" id="CHEBI:29108"/>
    </cofactor>
</comment>
<dbReference type="EC" id="3.1.1.116" evidence="14"/>
<evidence type="ECO:0000259" key="16">
    <source>
        <dbReference type="Pfam" id="PF01764"/>
    </source>
</evidence>
<protein>
    <recommendedName>
        <fullName evidence="14">sn-1-specific diacylglycerol lipase</fullName>
        <ecNumber evidence="14">3.1.1.116</ecNumber>
    </recommendedName>
</protein>
<feature type="transmembrane region" description="Helical" evidence="15">
    <location>
        <begin position="155"/>
        <end position="178"/>
    </location>
</feature>
<evidence type="ECO:0000256" key="2">
    <source>
        <dbReference type="ARBA" id="ARBA00004651"/>
    </source>
</evidence>
<dbReference type="GO" id="GO:0046872">
    <property type="term" value="F:metal ion binding"/>
    <property type="evidence" value="ECO:0007669"/>
    <property type="project" value="UniProtKB-KW"/>
</dbReference>
<keyword evidence="3" id="KW-1003">Cell membrane</keyword>